<accession>A0A9D1F318</accession>
<name>A0A9D1F318_9FIRM</name>
<reference evidence="1" key="1">
    <citation type="submission" date="2020-10" db="EMBL/GenBank/DDBJ databases">
        <authorList>
            <person name="Gilroy R."/>
        </authorList>
    </citation>
    <scope>NUCLEOTIDE SEQUENCE</scope>
    <source>
        <strain evidence="1">CHK178-757</strain>
    </source>
</reference>
<organism evidence="1 2">
    <name type="scientific">Candidatus Scybalocola faecigallinarum</name>
    <dbReference type="NCBI Taxonomy" id="2840941"/>
    <lineage>
        <taxon>Bacteria</taxon>
        <taxon>Bacillati</taxon>
        <taxon>Bacillota</taxon>
        <taxon>Clostridia</taxon>
        <taxon>Lachnospirales</taxon>
        <taxon>Lachnospiraceae</taxon>
        <taxon>Lachnospiraceae incertae sedis</taxon>
        <taxon>Candidatus Scybalocola (ex Gilroy et al. 2021)</taxon>
    </lineage>
</organism>
<dbReference type="Proteomes" id="UP000823927">
    <property type="component" value="Unassembled WGS sequence"/>
</dbReference>
<gene>
    <name evidence="1" type="ORF">IAB46_03360</name>
</gene>
<sequence length="123" mass="14031">MIYVNASIQDDTELGRLMHDFHCKDAKNMYGEILAKRVRELKETQEGVEQMCREERELMEEFYNEGEKRGIEIGMRTGELMTKKENAMSFSKLGIPVEQIAQGLNVGVAMVEQWIAEGAAAEK</sequence>
<evidence type="ECO:0000313" key="2">
    <source>
        <dbReference type="Proteomes" id="UP000823927"/>
    </source>
</evidence>
<dbReference type="AlphaFoldDB" id="A0A9D1F318"/>
<comment type="caution">
    <text evidence="1">The sequence shown here is derived from an EMBL/GenBank/DDBJ whole genome shotgun (WGS) entry which is preliminary data.</text>
</comment>
<evidence type="ECO:0000313" key="1">
    <source>
        <dbReference type="EMBL" id="HIS46593.1"/>
    </source>
</evidence>
<evidence type="ECO:0008006" key="3">
    <source>
        <dbReference type="Google" id="ProtNLM"/>
    </source>
</evidence>
<dbReference type="EMBL" id="DVIT01000013">
    <property type="protein sequence ID" value="HIS46593.1"/>
    <property type="molecule type" value="Genomic_DNA"/>
</dbReference>
<proteinExistence type="predicted"/>
<reference evidence="1" key="2">
    <citation type="journal article" date="2021" name="PeerJ">
        <title>Extensive microbial diversity within the chicken gut microbiome revealed by metagenomics and culture.</title>
        <authorList>
            <person name="Gilroy R."/>
            <person name="Ravi A."/>
            <person name="Getino M."/>
            <person name="Pursley I."/>
            <person name="Horton D.L."/>
            <person name="Alikhan N.F."/>
            <person name="Baker D."/>
            <person name="Gharbi K."/>
            <person name="Hall N."/>
            <person name="Watson M."/>
            <person name="Adriaenssens E.M."/>
            <person name="Foster-Nyarko E."/>
            <person name="Jarju S."/>
            <person name="Secka A."/>
            <person name="Antonio M."/>
            <person name="Oren A."/>
            <person name="Chaudhuri R.R."/>
            <person name="La Ragione R."/>
            <person name="Hildebrand F."/>
            <person name="Pallen M.J."/>
        </authorList>
    </citation>
    <scope>NUCLEOTIDE SEQUENCE</scope>
    <source>
        <strain evidence="1">CHK178-757</strain>
    </source>
</reference>
<protein>
    <recommendedName>
        <fullName evidence="3">Rpn family recombination-promoting nuclease/putative transposase</fullName>
    </recommendedName>
</protein>